<dbReference type="EC" id="3.5.4.13" evidence="4"/>
<dbReference type="EMBL" id="CP102480">
    <property type="protein sequence ID" value="UUX51934.1"/>
    <property type="molecule type" value="Genomic_DNA"/>
</dbReference>
<name>A0A9J7AXY6_9PROT</name>
<dbReference type="KEGG" id="naci:NUH88_09560"/>
<evidence type="ECO:0000259" key="2">
    <source>
        <dbReference type="Pfam" id="PF06559"/>
    </source>
</evidence>
<accession>A0A9J7AXY6</accession>
<organism evidence="4 5">
    <name type="scientific">Nisaea acidiphila</name>
    <dbReference type="NCBI Taxonomy" id="1862145"/>
    <lineage>
        <taxon>Bacteria</taxon>
        <taxon>Pseudomonadati</taxon>
        <taxon>Pseudomonadota</taxon>
        <taxon>Alphaproteobacteria</taxon>
        <taxon>Rhodospirillales</taxon>
        <taxon>Thalassobaculaceae</taxon>
        <taxon>Nisaea</taxon>
    </lineage>
</organism>
<dbReference type="PANTHER" id="PTHR42680:SF3">
    <property type="entry name" value="DCTP DEAMINASE"/>
    <property type="match status" value="1"/>
</dbReference>
<keyword evidence="5" id="KW-1185">Reference proteome</keyword>
<evidence type="ECO:0000313" key="4">
    <source>
        <dbReference type="EMBL" id="UUX51934.1"/>
    </source>
</evidence>
<proteinExistence type="predicted"/>
<evidence type="ECO:0000256" key="1">
    <source>
        <dbReference type="SAM" id="MobiDB-lite"/>
    </source>
</evidence>
<dbReference type="InterPro" id="IPR053811">
    <property type="entry name" value="DCD_C"/>
</dbReference>
<dbReference type="GO" id="GO:0008829">
    <property type="term" value="F:dCTP deaminase activity"/>
    <property type="evidence" value="ECO:0007669"/>
    <property type="project" value="UniProtKB-EC"/>
</dbReference>
<dbReference type="Gene3D" id="2.70.40.10">
    <property type="match status" value="2"/>
</dbReference>
<keyword evidence="4" id="KW-0378">Hydrolase</keyword>
<dbReference type="Pfam" id="PF06559">
    <property type="entry name" value="DCD_N"/>
    <property type="match status" value="1"/>
</dbReference>
<dbReference type="GO" id="GO:0009394">
    <property type="term" value="P:2'-deoxyribonucleotide metabolic process"/>
    <property type="evidence" value="ECO:0007669"/>
    <property type="project" value="InterPro"/>
</dbReference>
<dbReference type="Proteomes" id="UP001060336">
    <property type="component" value="Chromosome"/>
</dbReference>
<reference evidence="4" key="1">
    <citation type="submission" date="2022-08" db="EMBL/GenBank/DDBJ databases">
        <title>Nisaea acidiphila sp. nov., isolated from a marine algal debris and emended description of the genus Nisaea Urios et al. 2008.</title>
        <authorList>
            <person name="Kwon K."/>
        </authorList>
    </citation>
    <scope>NUCLEOTIDE SEQUENCE</scope>
    <source>
        <strain evidence="4">MEBiC11861</strain>
    </source>
</reference>
<gene>
    <name evidence="4" type="ORF">NUH88_09560</name>
</gene>
<feature type="region of interest" description="Disordered" evidence="1">
    <location>
        <begin position="1"/>
        <end position="25"/>
    </location>
</feature>
<dbReference type="NCBIfam" id="NF005734">
    <property type="entry name" value="PRK07559.1"/>
    <property type="match status" value="1"/>
</dbReference>
<sequence>MPADATAQAPESGAASPREKRSTGILPSQTIREMIAKGEIATTIPVIDGQIQPSSIDLRLGKKAYRVRASFLPGRGATVKQRLDTLSMHEIDLTEGAVLEKGCVYIAPLLESVSLPAKVSGTANPKSSTGRLDIFTRLITDYGTEFESVPEGYEGPLYSEISPRTFSVLARTGSRLNQLRFRRGNPVASDAAMRRLQDSVKLVHGQEADIKEGVAVSVDLTGDPETGLIGYKAKQHTGLIDIDRPGGYEIADFWEPLYRQKDRPAELVLDPDEFYILASKEYVSVPLDYAAEMRAYDTRVGEFRVHYAGFFDPGFGMPEAGGEATRGVLEVRSHDVPFVITDGQVVCRLVYEPLTEVPDKIYGAGGIGSNYQGQGLKLGKHFRNG</sequence>
<dbReference type="Pfam" id="PF22569">
    <property type="entry name" value="DCD_C"/>
    <property type="match status" value="1"/>
</dbReference>
<feature type="domain" description="2'-deoxycytidine 5'-triphosphate deaminase C-terminal" evidence="3">
    <location>
        <begin position="189"/>
        <end position="382"/>
    </location>
</feature>
<dbReference type="AlphaFoldDB" id="A0A9J7AXY6"/>
<dbReference type="PANTHER" id="PTHR42680">
    <property type="entry name" value="DCTP DEAMINASE"/>
    <property type="match status" value="1"/>
</dbReference>
<evidence type="ECO:0000313" key="5">
    <source>
        <dbReference type="Proteomes" id="UP001060336"/>
    </source>
</evidence>
<dbReference type="InterPro" id="IPR036157">
    <property type="entry name" value="dUTPase-like_sf"/>
</dbReference>
<dbReference type="RefSeq" id="WP_257771700.1">
    <property type="nucleotide sequence ID" value="NZ_CP102480.1"/>
</dbReference>
<dbReference type="SUPFAM" id="SSF51283">
    <property type="entry name" value="dUTPase-like"/>
    <property type="match status" value="2"/>
</dbReference>
<dbReference type="InterPro" id="IPR010550">
    <property type="entry name" value="DCD_N"/>
</dbReference>
<evidence type="ECO:0000259" key="3">
    <source>
        <dbReference type="Pfam" id="PF22569"/>
    </source>
</evidence>
<feature type="domain" description="2'-deoxycytidine 5'-triphosphate deaminase N-terminal" evidence="2">
    <location>
        <begin position="23"/>
        <end position="184"/>
    </location>
</feature>
<protein>
    <submittedName>
        <fullName evidence="4">2'-deoxycytidine 5'-triphosphate deaminase</fullName>
        <ecNumber evidence="4">3.5.4.13</ecNumber>
    </submittedName>
</protein>